<reference evidence="1" key="1">
    <citation type="submission" date="2020-06" db="EMBL/GenBank/DDBJ databases">
        <authorList>
            <person name="Li T."/>
            <person name="Hu X."/>
            <person name="Zhang T."/>
            <person name="Song X."/>
            <person name="Zhang H."/>
            <person name="Dai N."/>
            <person name="Sheng W."/>
            <person name="Hou X."/>
            <person name="Wei L."/>
        </authorList>
    </citation>
    <scope>NUCLEOTIDE SEQUENCE</scope>
    <source>
        <strain evidence="1">KEN1</strain>
        <tissue evidence="1">Leaf</tissue>
    </source>
</reference>
<organism evidence="1">
    <name type="scientific">Sesamum latifolium</name>
    <dbReference type="NCBI Taxonomy" id="2727402"/>
    <lineage>
        <taxon>Eukaryota</taxon>
        <taxon>Viridiplantae</taxon>
        <taxon>Streptophyta</taxon>
        <taxon>Embryophyta</taxon>
        <taxon>Tracheophyta</taxon>
        <taxon>Spermatophyta</taxon>
        <taxon>Magnoliopsida</taxon>
        <taxon>eudicotyledons</taxon>
        <taxon>Gunneridae</taxon>
        <taxon>Pentapetalae</taxon>
        <taxon>asterids</taxon>
        <taxon>lamiids</taxon>
        <taxon>Lamiales</taxon>
        <taxon>Pedaliaceae</taxon>
        <taxon>Sesamum</taxon>
    </lineage>
</organism>
<sequence>MKERGKAVETHSNFPDFNYSASEMPCKKHPNSSPIGVCAYCLKDRLEKLVCSECGEQRIFSCSCSDDISSSYRNSCSTVEKQQQQLCGSQENRWVLEDKAAVQEEKKQEGCGKNSEFPDDKSEIVVSDIMGWSRSRSLCSFRGGKNNDLDQDYAFSSAKISDVTNGIFFDSDKQYSSLQESEPRKCGFRRGTNQMELDRVYNRSIFPVRESDFSTMDDSAFIDLKFDFSSDCKQDFSAGTIGGASDHGESPARSKNDRLFGHRGSCRITVNERGLKRESRSQKVSLQKLLSCFDLIGFMN</sequence>
<dbReference type="PANTHER" id="PTHR34197:SF3">
    <property type="entry name" value="DUF740 FAMILY PROTEIN"/>
    <property type="match status" value="1"/>
</dbReference>
<comment type="caution">
    <text evidence="1">The sequence shown here is derived from an EMBL/GenBank/DDBJ whole genome shotgun (WGS) entry which is preliminary data.</text>
</comment>
<evidence type="ECO:0000313" key="1">
    <source>
        <dbReference type="EMBL" id="KAL0446953.1"/>
    </source>
</evidence>
<protein>
    <submittedName>
        <fullName evidence="1">Uncharacterized protein</fullName>
    </submittedName>
</protein>
<accession>A0AAW2WZH9</accession>
<dbReference type="PANTHER" id="PTHR34197">
    <property type="entry name" value="OS04G0591300 PROTEIN"/>
    <property type="match status" value="1"/>
</dbReference>
<dbReference type="EMBL" id="JACGWN010000006">
    <property type="protein sequence ID" value="KAL0446953.1"/>
    <property type="molecule type" value="Genomic_DNA"/>
</dbReference>
<reference evidence="1" key="2">
    <citation type="journal article" date="2024" name="Plant">
        <title>Genomic evolution and insights into agronomic trait innovations of Sesamum species.</title>
        <authorList>
            <person name="Miao H."/>
            <person name="Wang L."/>
            <person name="Qu L."/>
            <person name="Liu H."/>
            <person name="Sun Y."/>
            <person name="Le M."/>
            <person name="Wang Q."/>
            <person name="Wei S."/>
            <person name="Zheng Y."/>
            <person name="Lin W."/>
            <person name="Duan Y."/>
            <person name="Cao H."/>
            <person name="Xiong S."/>
            <person name="Wang X."/>
            <person name="Wei L."/>
            <person name="Li C."/>
            <person name="Ma Q."/>
            <person name="Ju M."/>
            <person name="Zhao R."/>
            <person name="Li G."/>
            <person name="Mu C."/>
            <person name="Tian Q."/>
            <person name="Mei H."/>
            <person name="Zhang T."/>
            <person name="Gao T."/>
            <person name="Zhang H."/>
        </authorList>
    </citation>
    <scope>NUCLEOTIDE SEQUENCE</scope>
    <source>
        <strain evidence="1">KEN1</strain>
    </source>
</reference>
<name>A0AAW2WZH9_9LAMI</name>
<gene>
    <name evidence="1" type="ORF">Slati_1823200</name>
</gene>
<dbReference type="AlphaFoldDB" id="A0AAW2WZH9"/>
<proteinExistence type="predicted"/>